<dbReference type="InterPro" id="IPR054347">
    <property type="entry name" value="TOTE_primase"/>
</dbReference>
<gene>
    <name evidence="2" type="ORF">WJU16_12335</name>
</gene>
<organism evidence="2 3">
    <name type="scientific">Chitinophaga pollutisoli</name>
    <dbReference type="NCBI Taxonomy" id="3133966"/>
    <lineage>
        <taxon>Bacteria</taxon>
        <taxon>Pseudomonadati</taxon>
        <taxon>Bacteroidota</taxon>
        <taxon>Chitinophagia</taxon>
        <taxon>Chitinophagales</taxon>
        <taxon>Chitinophagaceae</taxon>
        <taxon>Chitinophaga</taxon>
    </lineage>
</organism>
<evidence type="ECO:0000313" key="2">
    <source>
        <dbReference type="EMBL" id="WZN43811.1"/>
    </source>
</evidence>
<reference evidence="3" key="1">
    <citation type="submission" date="2024-03" db="EMBL/GenBank/DDBJ databases">
        <title>Chitinophaga horti sp. nov., isolated from garden soil.</title>
        <authorList>
            <person name="Lee D.S."/>
            <person name="Han D.M."/>
            <person name="Baek J.H."/>
            <person name="Choi D.G."/>
            <person name="Jeon J.H."/>
            <person name="Jeon C.O."/>
        </authorList>
    </citation>
    <scope>NUCLEOTIDE SEQUENCE [LARGE SCALE GENOMIC DNA]</scope>
    <source>
        <strain evidence="3">GPA1</strain>
    </source>
</reference>
<feature type="domain" description="TOTE conflict system primase" evidence="1">
    <location>
        <begin position="8"/>
        <end position="150"/>
    </location>
</feature>
<accession>A0ABZ2YZ76</accession>
<dbReference type="Proteomes" id="UP001485459">
    <property type="component" value="Chromosome"/>
</dbReference>
<dbReference type="EMBL" id="CP149822">
    <property type="protein sequence ID" value="WZN43811.1"/>
    <property type="molecule type" value="Genomic_DNA"/>
</dbReference>
<name>A0ABZ2YZ76_9BACT</name>
<keyword evidence="3" id="KW-1185">Reference proteome</keyword>
<evidence type="ECO:0000259" key="1">
    <source>
        <dbReference type="Pfam" id="PF22548"/>
    </source>
</evidence>
<dbReference type="Pfam" id="PF22548">
    <property type="entry name" value="AEP-TOTE"/>
    <property type="match status" value="1"/>
</dbReference>
<proteinExistence type="predicted"/>
<protein>
    <recommendedName>
        <fullName evidence="1">TOTE conflict system primase domain-containing protein</fullName>
    </recommendedName>
</protein>
<sequence length="169" mass="19680">MSELSVDKKLQIFRSLFRGREDVFAIRWEIPASSPGGEAKSGYMPAYFYDPYRYRTHKMKGGTFQSYADKEYLPLTNDQLTKHLNGEHLIGIYPLLQDNTSWFIVADFDEQNWIADSKKFLKCCKARNIPAYLERSRSGKGGMYGCFSANLMQPLRAERYSYRSLLNRE</sequence>
<evidence type="ECO:0000313" key="3">
    <source>
        <dbReference type="Proteomes" id="UP001485459"/>
    </source>
</evidence>